<sequence length="84" mass="9760">MRREILLRTGPARYSYGVDCYAAVHEVRICEDDIPDWQNALHPACIVVVRFAASERLRIRHAWLCEPTPSELGSSQRKRMLEYS</sequence>
<dbReference type="AlphaFoldDB" id="A0A0D3FFU7"/>
<dbReference type="Gramene" id="OBART03G09510.1">
    <property type="protein sequence ID" value="OBART03G09510.1"/>
    <property type="gene ID" value="OBART03G09510"/>
</dbReference>
<dbReference type="PaxDb" id="65489-OBART03G09510.1"/>
<name>A0A0D3FFU7_9ORYZ</name>
<dbReference type="Proteomes" id="UP000026960">
    <property type="component" value="Chromosome 3"/>
</dbReference>
<dbReference type="EnsemblPlants" id="OBART03G09510.1">
    <property type="protein sequence ID" value="OBART03G09510.1"/>
    <property type="gene ID" value="OBART03G09510"/>
</dbReference>
<protein>
    <submittedName>
        <fullName evidence="1">Uncharacterized protein</fullName>
    </submittedName>
</protein>
<reference evidence="1" key="2">
    <citation type="submission" date="2015-03" db="UniProtKB">
        <authorList>
            <consortium name="EnsemblPlants"/>
        </authorList>
    </citation>
    <scope>IDENTIFICATION</scope>
</reference>
<accession>A0A0D3FFU7</accession>
<evidence type="ECO:0000313" key="2">
    <source>
        <dbReference type="Proteomes" id="UP000026960"/>
    </source>
</evidence>
<keyword evidence="2" id="KW-1185">Reference proteome</keyword>
<dbReference type="HOGENOM" id="CLU_2531321_0_0_1"/>
<evidence type="ECO:0000313" key="1">
    <source>
        <dbReference type="EnsemblPlants" id="OBART03G09510.1"/>
    </source>
</evidence>
<proteinExistence type="predicted"/>
<reference evidence="1" key="1">
    <citation type="journal article" date="2009" name="Rice">
        <title>De Novo Next Generation Sequencing of Plant Genomes.</title>
        <authorList>
            <person name="Rounsley S."/>
            <person name="Marri P.R."/>
            <person name="Yu Y."/>
            <person name="He R."/>
            <person name="Sisneros N."/>
            <person name="Goicoechea J.L."/>
            <person name="Lee S.J."/>
            <person name="Angelova A."/>
            <person name="Kudrna D."/>
            <person name="Luo M."/>
            <person name="Affourtit J."/>
            <person name="Desany B."/>
            <person name="Knight J."/>
            <person name="Niazi F."/>
            <person name="Egholm M."/>
            <person name="Wing R.A."/>
        </authorList>
    </citation>
    <scope>NUCLEOTIDE SEQUENCE [LARGE SCALE GENOMIC DNA]</scope>
    <source>
        <strain evidence="1">cv. IRGC 105608</strain>
    </source>
</reference>
<organism evidence="1">
    <name type="scientific">Oryza barthii</name>
    <dbReference type="NCBI Taxonomy" id="65489"/>
    <lineage>
        <taxon>Eukaryota</taxon>
        <taxon>Viridiplantae</taxon>
        <taxon>Streptophyta</taxon>
        <taxon>Embryophyta</taxon>
        <taxon>Tracheophyta</taxon>
        <taxon>Spermatophyta</taxon>
        <taxon>Magnoliopsida</taxon>
        <taxon>Liliopsida</taxon>
        <taxon>Poales</taxon>
        <taxon>Poaceae</taxon>
        <taxon>BOP clade</taxon>
        <taxon>Oryzoideae</taxon>
        <taxon>Oryzeae</taxon>
        <taxon>Oryzinae</taxon>
        <taxon>Oryza</taxon>
    </lineage>
</organism>